<dbReference type="Proteomes" id="UP001295794">
    <property type="component" value="Unassembled WGS sequence"/>
</dbReference>
<evidence type="ECO:0000313" key="2">
    <source>
        <dbReference type="Proteomes" id="UP001295794"/>
    </source>
</evidence>
<reference evidence="1" key="1">
    <citation type="submission" date="2023-11" db="EMBL/GenBank/DDBJ databases">
        <authorList>
            <person name="De Vega J J."/>
            <person name="De Vega J J."/>
        </authorList>
    </citation>
    <scope>NUCLEOTIDE SEQUENCE</scope>
</reference>
<protein>
    <submittedName>
        <fullName evidence="1">Uncharacterized protein</fullName>
    </submittedName>
</protein>
<gene>
    <name evidence="1" type="ORF">MYCIT1_LOCUS11386</name>
</gene>
<keyword evidence="2" id="KW-1185">Reference proteome</keyword>
<name>A0AAD2H3D1_9AGAR</name>
<dbReference type="EMBL" id="CAVNYO010000138">
    <property type="protein sequence ID" value="CAK5268267.1"/>
    <property type="molecule type" value="Genomic_DNA"/>
</dbReference>
<organism evidence="1 2">
    <name type="scientific">Mycena citricolor</name>
    <dbReference type="NCBI Taxonomy" id="2018698"/>
    <lineage>
        <taxon>Eukaryota</taxon>
        <taxon>Fungi</taxon>
        <taxon>Dikarya</taxon>
        <taxon>Basidiomycota</taxon>
        <taxon>Agaricomycotina</taxon>
        <taxon>Agaricomycetes</taxon>
        <taxon>Agaricomycetidae</taxon>
        <taxon>Agaricales</taxon>
        <taxon>Marasmiineae</taxon>
        <taxon>Mycenaceae</taxon>
        <taxon>Mycena</taxon>
    </lineage>
</organism>
<feature type="non-terminal residue" evidence="1">
    <location>
        <position position="43"/>
    </location>
</feature>
<comment type="caution">
    <text evidence="1">The sequence shown here is derived from an EMBL/GenBank/DDBJ whole genome shotgun (WGS) entry which is preliminary data.</text>
</comment>
<accession>A0AAD2H3D1</accession>
<evidence type="ECO:0000313" key="1">
    <source>
        <dbReference type="EMBL" id="CAK5268267.1"/>
    </source>
</evidence>
<proteinExistence type="predicted"/>
<dbReference type="AlphaFoldDB" id="A0AAD2H3D1"/>
<sequence>GTEGHFFKLTCRRVPLVVRNSFHTCRIDVRSETVDTGLGDVLP</sequence>